<proteinExistence type="predicted"/>
<dbReference type="PATRIC" id="fig|1297581.3.peg.192"/>
<organism evidence="1 2">
    <name type="scientific">Anoxybacillus flavithermus AK1</name>
    <dbReference type="NCBI Taxonomy" id="1297581"/>
    <lineage>
        <taxon>Bacteria</taxon>
        <taxon>Bacillati</taxon>
        <taxon>Bacillota</taxon>
        <taxon>Bacilli</taxon>
        <taxon>Bacillales</taxon>
        <taxon>Anoxybacillaceae</taxon>
        <taxon>Anoxybacillus</taxon>
    </lineage>
</organism>
<accession>M8D8X5</accession>
<dbReference type="Proteomes" id="UP000012085">
    <property type="component" value="Unassembled WGS sequence"/>
</dbReference>
<name>M8D8X5_9BACL</name>
<dbReference type="AlphaFoldDB" id="M8D8X5"/>
<gene>
    <name evidence="1" type="ORF">H919_00935</name>
</gene>
<evidence type="ECO:0000313" key="2">
    <source>
        <dbReference type="Proteomes" id="UP000012085"/>
    </source>
</evidence>
<comment type="caution">
    <text evidence="1">The sequence shown here is derived from an EMBL/GenBank/DDBJ whole genome shotgun (WGS) entry which is preliminary data.</text>
</comment>
<evidence type="ECO:0000313" key="1">
    <source>
        <dbReference type="EMBL" id="EMT47241.1"/>
    </source>
</evidence>
<sequence>MRAEEFMKALDEMDNAERIKLLSWLFDKYFDNRPPKHVIEEELEKEIWGEDDE</sequence>
<reference evidence="1 2" key="1">
    <citation type="submission" date="2013-03" db="EMBL/GenBank/DDBJ databases">
        <title>Assembly of a new bacterial strain Anoxybacillus flavithermus AK1.</title>
        <authorList>
            <person name="Rajan I."/>
            <person name="PoliReddy D."/>
            <person name="Sugumar T."/>
            <person name="Rathinam K."/>
            <person name="Alqarawi S."/>
            <person name="Khalil A.B."/>
            <person name="Sivakumar N."/>
        </authorList>
    </citation>
    <scope>NUCLEOTIDE SEQUENCE [LARGE SCALE GENOMIC DNA]</scope>
    <source>
        <strain evidence="1 2">AK1</strain>
    </source>
</reference>
<dbReference type="EMBL" id="APCD01000001">
    <property type="protein sequence ID" value="EMT47241.1"/>
    <property type="molecule type" value="Genomic_DNA"/>
</dbReference>
<dbReference type="RefSeq" id="WP_003394241.1">
    <property type="nucleotide sequence ID" value="NZ_APCD01000001.1"/>
</dbReference>
<protein>
    <submittedName>
        <fullName evidence="1">Uncharacterized protein</fullName>
    </submittedName>
</protein>
<reference evidence="1 2" key="2">
    <citation type="journal article" date="2015" name="Genome Announc.">
        <title>Genome Sequence of Anoxybacillus flavithermus Strain AK1, a Thermophile Isolated from a Hot Spring in Saudi Arabia.</title>
        <authorList>
            <person name="Khalil A."/>
            <person name="Sivakumar N."/>
            <person name="Qarawi S."/>
        </authorList>
    </citation>
    <scope>NUCLEOTIDE SEQUENCE [LARGE SCALE GENOMIC DNA]</scope>
    <source>
        <strain evidence="1 2">AK1</strain>
    </source>
</reference>